<comment type="subcellular location">
    <subcellularLocation>
        <location evidence="1">Cell outer membrane</location>
        <topology evidence="1">Multi-pass membrane protein</topology>
    </subcellularLocation>
</comment>
<dbReference type="InterPro" id="IPR005017">
    <property type="entry name" value="OMPP1/FadL/TodX"/>
</dbReference>
<comment type="similarity">
    <text evidence="2">Belongs to the OmpP1/FadL family.</text>
</comment>
<accession>A0A7V4LDR1</accession>
<comment type="caution">
    <text evidence="8">The sequence shown here is derived from an EMBL/GenBank/DDBJ whole genome shotgun (WGS) entry which is preliminary data.</text>
</comment>
<dbReference type="Pfam" id="PF03349">
    <property type="entry name" value="Toluene_X"/>
    <property type="match status" value="1"/>
</dbReference>
<evidence type="ECO:0000256" key="2">
    <source>
        <dbReference type="ARBA" id="ARBA00008163"/>
    </source>
</evidence>
<dbReference type="PANTHER" id="PTHR35093:SF8">
    <property type="entry name" value="OUTER MEMBRANE PROTEIN NMB0088-RELATED"/>
    <property type="match status" value="1"/>
</dbReference>
<keyword evidence="6" id="KW-0472">Membrane</keyword>
<keyword evidence="4" id="KW-0812">Transmembrane</keyword>
<name>A0A7V4LDR1_9BACT</name>
<organism evidence="8">
    <name type="scientific">Desulfobacca acetoxidans</name>
    <dbReference type="NCBI Taxonomy" id="60893"/>
    <lineage>
        <taxon>Bacteria</taxon>
        <taxon>Pseudomonadati</taxon>
        <taxon>Thermodesulfobacteriota</taxon>
        <taxon>Desulfobaccia</taxon>
        <taxon>Desulfobaccales</taxon>
        <taxon>Desulfobaccaceae</taxon>
        <taxon>Desulfobacca</taxon>
    </lineage>
</organism>
<keyword evidence="3" id="KW-1134">Transmembrane beta strand</keyword>
<dbReference type="AlphaFoldDB" id="A0A7V4LDR1"/>
<evidence type="ECO:0000256" key="6">
    <source>
        <dbReference type="ARBA" id="ARBA00023136"/>
    </source>
</evidence>
<dbReference type="GO" id="GO:0009279">
    <property type="term" value="C:cell outer membrane"/>
    <property type="evidence" value="ECO:0007669"/>
    <property type="project" value="UniProtKB-SubCell"/>
</dbReference>
<gene>
    <name evidence="8" type="ORF">ENT08_10395</name>
</gene>
<evidence type="ECO:0008006" key="9">
    <source>
        <dbReference type="Google" id="ProtNLM"/>
    </source>
</evidence>
<dbReference type="SUPFAM" id="SSF56935">
    <property type="entry name" value="Porins"/>
    <property type="match status" value="1"/>
</dbReference>
<evidence type="ECO:0000256" key="3">
    <source>
        <dbReference type="ARBA" id="ARBA00022452"/>
    </source>
</evidence>
<dbReference type="GO" id="GO:0015483">
    <property type="term" value="F:long-chain fatty acid transporting porin activity"/>
    <property type="evidence" value="ECO:0007669"/>
    <property type="project" value="TreeGrafter"/>
</dbReference>
<sequence>MVGEHAWSTRRGAWPRGIMASVLLITAMLAAGAESGWGAGFALTQQGTAAMAQGNAFVAEANDPSAIFYNPAGLTQINKFAFYSGTVFNYPSRWYEGDRGYESQTHHRYYHTSQVFLSVPLQERVALGLGFFTPFGLGTAWPPEWAGRYITFWSKLKTYDLNPVVAVKLLDNLSIGGGVCFLWSDVRLKRKIPVIIKGYQFPDAESDLQGKGNGIGGNFGILYEPVKGVKLGAAYRSHIYVEHQGNLVISRLPRFLPFPRNSEGSAGLTYPATVQFGVSVNRFAPFTFNLDATWTQWSSYDKLAVNLDRPMFISGRFTNVVVNEKNWVDAWAFRLGMNYKLNENMTLRAGYAYDMTPVPRSSFEPQLPDGNRHIFAIGGDLKIWKLNLSWAYNYILFEGRAKNNYFATNGVPLPPALQANGKYDADTHSLGLSTTFYW</sequence>
<evidence type="ECO:0000313" key="8">
    <source>
        <dbReference type="EMBL" id="HGS06119.1"/>
    </source>
</evidence>
<evidence type="ECO:0000256" key="7">
    <source>
        <dbReference type="ARBA" id="ARBA00023237"/>
    </source>
</evidence>
<dbReference type="Gene3D" id="2.40.160.60">
    <property type="entry name" value="Outer membrane protein transport protein (OMPP1/FadL/TodX)"/>
    <property type="match status" value="1"/>
</dbReference>
<evidence type="ECO:0000256" key="4">
    <source>
        <dbReference type="ARBA" id="ARBA00022692"/>
    </source>
</evidence>
<reference evidence="8" key="1">
    <citation type="journal article" date="2020" name="mSystems">
        <title>Genome- and Community-Level Interaction Insights into Carbon Utilization and Element Cycling Functions of Hydrothermarchaeota in Hydrothermal Sediment.</title>
        <authorList>
            <person name="Zhou Z."/>
            <person name="Liu Y."/>
            <person name="Xu W."/>
            <person name="Pan J."/>
            <person name="Luo Z.H."/>
            <person name="Li M."/>
        </authorList>
    </citation>
    <scope>NUCLEOTIDE SEQUENCE [LARGE SCALE GENOMIC DNA]</scope>
    <source>
        <strain evidence="8">SpSt-548</strain>
    </source>
</reference>
<protein>
    <recommendedName>
        <fullName evidence="9">Transporter</fullName>
    </recommendedName>
</protein>
<evidence type="ECO:0000256" key="1">
    <source>
        <dbReference type="ARBA" id="ARBA00004571"/>
    </source>
</evidence>
<dbReference type="PANTHER" id="PTHR35093">
    <property type="entry name" value="OUTER MEMBRANE PROTEIN NMB0088-RELATED"/>
    <property type="match status" value="1"/>
</dbReference>
<keyword evidence="7" id="KW-0998">Cell outer membrane</keyword>
<evidence type="ECO:0000256" key="5">
    <source>
        <dbReference type="ARBA" id="ARBA00022729"/>
    </source>
</evidence>
<dbReference type="EMBL" id="DSXI01000615">
    <property type="protein sequence ID" value="HGS06119.1"/>
    <property type="molecule type" value="Genomic_DNA"/>
</dbReference>
<proteinExistence type="inferred from homology"/>
<keyword evidence="5" id="KW-0732">Signal</keyword>